<dbReference type="PANTHER" id="PTHR11895">
    <property type="entry name" value="TRANSAMIDASE"/>
    <property type="match status" value="1"/>
</dbReference>
<dbReference type="SUPFAM" id="SSF75304">
    <property type="entry name" value="Amidase signature (AS) enzymes"/>
    <property type="match status" value="1"/>
</dbReference>
<evidence type="ECO:0000256" key="1">
    <source>
        <dbReference type="ARBA" id="ARBA00009199"/>
    </source>
</evidence>
<feature type="domain" description="Amidase" evidence="2">
    <location>
        <begin position="13"/>
        <end position="172"/>
    </location>
</feature>
<name>A0AAU7TE97_9ACTN</name>
<protein>
    <submittedName>
        <fullName evidence="3">Amidase</fullName>
    </submittedName>
</protein>
<dbReference type="GO" id="GO:0003824">
    <property type="term" value="F:catalytic activity"/>
    <property type="evidence" value="ECO:0007669"/>
    <property type="project" value="InterPro"/>
</dbReference>
<organism evidence="3">
    <name type="scientific">Kribbella sp. HUAS MG21</name>
    <dbReference type="NCBI Taxonomy" id="3160966"/>
    <lineage>
        <taxon>Bacteria</taxon>
        <taxon>Bacillati</taxon>
        <taxon>Actinomycetota</taxon>
        <taxon>Actinomycetes</taxon>
        <taxon>Propionibacteriales</taxon>
        <taxon>Kribbellaceae</taxon>
        <taxon>Kribbella</taxon>
    </lineage>
</organism>
<dbReference type="InterPro" id="IPR000120">
    <property type="entry name" value="Amidase"/>
</dbReference>
<reference evidence="3" key="1">
    <citation type="submission" date="2024-06" db="EMBL/GenBank/DDBJ databases">
        <title>Kribbella sp. strain HUAS MG21 genome sequences.</title>
        <authorList>
            <person name="Mo P."/>
        </authorList>
    </citation>
    <scope>NUCLEOTIDE SEQUENCE</scope>
    <source>
        <strain evidence="3">HUAS MG21</strain>
    </source>
</reference>
<comment type="similarity">
    <text evidence="1">Belongs to the amidase family.</text>
</comment>
<evidence type="ECO:0000259" key="2">
    <source>
        <dbReference type="Pfam" id="PF01425"/>
    </source>
</evidence>
<dbReference type="InterPro" id="IPR036928">
    <property type="entry name" value="AS_sf"/>
</dbReference>
<accession>A0AAU7TE97</accession>
<dbReference type="RefSeq" id="WP_350277761.1">
    <property type="nucleotide sequence ID" value="NZ_CP158165.1"/>
</dbReference>
<evidence type="ECO:0000313" key="3">
    <source>
        <dbReference type="EMBL" id="XBV24946.1"/>
    </source>
</evidence>
<dbReference type="PANTHER" id="PTHR11895:SF7">
    <property type="entry name" value="GLUTAMYL-TRNA(GLN) AMIDOTRANSFERASE SUBUNIT A, MITOCHONDRIAL"/>
    <property type="match status" value="1"/>
</dbReference>
<dbReference type="Gene3D" id="3.90.1300.10">
    <property type="entry name" value="Amidase signature (AS) domain"/>
    <property type="match status" value="1"/>
</dbReference>
<dbReference type="AlphaFoldDB" id="A0AAU7TE97"/>
<dbReference type="InterPro" id="IPR023631">
    <property type="entry name" value="Amidase_dom"/>
</dbReference>
<sequence>MTTWLHRLPLSGTGLRVAVKDAIDVAGVPTTAGCPAVGDDAGPAAADAPVVARVRAAGGEIVGKTNLTELCRPPDGVNPWTGTARNPLDRGVVPGGSSSGSGVVIATDQADLAIATDTGGSSRIPAACCGVAGLKTTNGLLPTEGVYPYAPSMDVVGILARTATGLADGLDLLLPDFTPERYDGPIGRLRLPDMSVDPVVDAALDEALAQSPYDVVDVPLDGWLRTSVAAGLVITAEGHLAHQHLLDGGRMSDRVRDWIIRGKYLDEEMVAGARELGRQFRATLDGLLSRYGLLALPTLVSQPPRLGTEDRFDFPALTAPLNLTGHPALAVPVPLKSAAIPASLQLIGPHNGEARLLAAAQNLPTV</sequence>
<dbReference type="Pfam" id="PF01425">
    <property type="entry name" value="Amidase"/>
    <property type="match status" value="2"/>
</dbReference>
<gene>
    <name evidence="3" type="ORF">ABN611_00725</name>
</gene>
<proteinExistence type="inferred from homology"/>
<dbReference type="EMBL" id="CP158165">
    <property type="protein sequence ID" value="XBV24946.1"/>
    <property type="molecule type" value="Genomic_DNA"/>
</dbReference>
<feature type="domain" description="Amidase" evidence="2">
    <location>
        <begin position="251"/>
        <end position="357"/>
    </location>
</feature>